<dbReference type="Proteomes" id="UP000245911">
    <property type="component" value="Unassembled WGS sequence"/>
</dbReference>
<dbReference type="InterPro" id="IPR000772">
    <property type="entry name" value="Ricin_B_lectin"/>
</dbReference>
<dbReference type="Gene3D" id="2.80.10.50">
    <property type="match status" value="1"/>
</dbReference>
<dbReference type="OrthoDB" id="7843947at2"/>
<dbReference type="InterPro" id="IPR035992">
    <property type="entry name" value="Ricin_B-like_lectins"/>
</dbReference>
<accession>A0A2T8HQS7</accession>
<comment type="caution">
    <text evidence="3">The sequence shown here is derived from an EMBL/GenBank/DDBJ whole genome shotgun (WGS) entry which is preliminary data.</text>
</comment>
<dbReference type="RefSeq" id="WP_116559529.1">
    <property type="nucleotide sequence ID" value="NZ_QDKM01000009.1"/>
</dbReference>
<feature type="chain" id="PRO_5015513647" description="Ricin B lectin domain-containing protein" evidence="1">
    <location>
        <begin position="23"/>
        <end position="178"/>
    </location>
</feature>
<keyword evidence="1" id="KW-0732">Signal</keyword>
<dbReference type="Pfam" id="PF00652">
    <property type="entry name" value="Ricin_B_lectin"/>
    <property type="match status" value="1"/>
</dbReference>
<sequence length="178" mass="18312">MTKFILPSAALAALFIAGSAQADTVEIYLVDMLDNTQNGYCIDISGGQGAQADPDNGLQGHTCYSPSGEIFVDQGFDSVQFAEGTLYMPEFDVCATVAAFEAGAAIGLAECDGSAAQSFSFTDGGTITPASDTGLCMTVGADTRNGRSDTNQIKALSLETCSDDQAASQTWSSRGVTG</sequence>
<dbReference type="PROSITE" id="PS50231">
    <property type="entry name" value="RICIN_B_LECTIN"/>
    <property type="match status" value="1"/>
</dbReference>
<keyword evidence="4" id="KW-1185">Reference proteome</keyword>
<evidence type="ECO:0000313" key="3">
    <source>
        <dbReference type="EMBL" id="PVH27801.1"/>
    </source>
</evidence>
<dbReference type="EMBL" id="QDKM01000009">
    <property type="protein sequence ID" value="PVH27801.1"/>
    <property type="molecule type" value="Genomic_DNA"/>
</dbReference>
<reference evidence="3 4" key="1">
    <citation type="submission" date="2018-04" db="EMBL/GenBank/DDBJ databases">
        <title>Pararhodobacter oceanense sp. nov., isolated from marine intertidal sediment.</title>
        <authorList>
            <person name="Wang X.-L."/>
            <person name="Du Z.-J."/>
        </authorList>
    </citation>
    <scope>NUCLEOTIDE SEQUENCE [LARGE SCALE GENOMIC DNA]</scope>
    <source>
        <strain evidence="3 4">AM505</strain>
    </source>
</reference>
<name>A0A2T8HQS7_9RHOB</name>
<dbReference type="AlphaFoldDB" id="A0A2T8HQS7"/>
<gene>
    <name evidence="3" type="ORF">DDE20_15995</name>
</gene>
<organism evidence="3 4">
    <name type="scientific">Pararhodobacter oceanensis</name>
    <dbReference type="NCBI Taxonomy" id="2172121"/>
    <lineage>
        <taxon>Bacteria</taxon>
        <taxon>Pseudomonadati</taxon>
        <taxon>Pseudomonadota</taxon>
        <taxon>Alphaproteobacteria</taxon>
        <taxon>Rhodobacterales</taxon>
        <taxon>Paracoccaceae</taxon>
        <taxon>Pararhodobacter</taxon>
    </lineage>
</organism>
<evidence type="ECO:0000256" key="1">
    <source>
        <dbReference type="SAM" id="SignalP"/>
    </source>
</evidence>
<evidence type="ECO:0000259" key="2">
    <source>
        <dbReference type="Pfam" id="PF00652"/>
    </source>
</evidence>
<dbReference type="CDD" id="cd00161">
    <property type="entry name" value="beta-trefoil_Ricin-like"/>
    <property type="match status" value="1"/>
</dbReference>
<feature type="signal peptide" evidence="1">
    <location>
        <begin position="1"/>
        <end position="22"/>
    </location>
</feature>
<feature type="domain" description="Ricin B lectin" evidence="2">
    <location>
        <begin position="85"/>
        <end position="172"/>
    </location>
</feature>
<evidence type="ECO:0000313" key="4">
    <source>
        <dbReference type="Proteomes" id="UP000245911"/>
    </source>
</evidence>
<proteinExistence type="predicted"/>
<protein>
    <recommendedName>
        <fullName evidence="2">Ricin B lectin domain-containing protein</fullName>
    </recommendedName>
</protein>
<dbReference type="SUPFAM" id="SSF50370">
    <property type="entry name" value="Ricin B-like lectins"/>
    <property type="match status" value="1"/>
</dbReference>